<protein>
    <submittedName>
        <fullName evidence="1">Uncharacterized protein</fullName>
    </submittedName>
</protein>
<organism evidence="1 2">
    <name type="scientific">Capsulimonas corticalis</name>
    <dbReference type="NCBI Taxonomy" id="2219043"/>
    <lineage>
        <taxon>Bacteria</taxon>
        <taxon>Bacillati</taxon>
        <taxon>Armatimonadota</taxon>
        <taxon>Armatimonadia</taxon>
        <taxon>Capsulimonadales</taxon>
        <taxon>Capsulimonadaceae</taxon>
        <taxon>Capsulimonas</taxon>
    </lineage>
</organism>
<dbReference type="Proteomes" id="UP000287394">
    <property type="component" value="Chromosome"/>
</dbReference>
<gene>
    <name evidence="1" type="ORF">CCAX7_53560</name>
</gene>
<dbReference type="EMBL" id="AP025739">
    <property type="protein sequence ID" value="BDI33305.1"/>
    <property type="molecule type" value="Genomic_DNA"/>
</dbReference>
<name>A0A402CNF8_9BACT</name>
<dbReference type="AlphaFoldDB" id="A0A402CNF8"/>
<proteinExistence type="predicted"/>
<accession>A0A402CNF8</accession>
<evidence type="ECO:0000313" key="2">
    <source>
        <dbReference type="Proteomes" id="UP000287394"/>
    </source>
</evidence>
<dbReference type="RefSeq" id="WP_218025449.1">
    <property type="nucleotide sequence ID" value="NZ_AP025739.1"/>
</dbReference>
<evidence type="ECO:0000313" key="1">
    <source>
        <dbReference type="EMBL" id="BDI33305.1"/>
    </source>
</evidence>
<keyword evidence="2" id="KW-1185">Reference proteome</keyword>
<reference evidence="1 2" key="1">
    <citation type="journal article" date="2019" name="Int. J. Syst. Evol. Microbiol.">
        <title>Capsulimonas corticalis gen. nov., sp. nov., an aerobic capsulated bacterium, of a novel bacterial order, Capsulimonadales ord. nov., of the class Armatimonadia of the phylum Armatimonadetes.</title>
        <authorList>
            <person name="Li J."/>
            <person name="Kudo C."/>
            <person name="Tonouchi A."/>
        </authorList>
    </citation>
    <scope>NUCLEOTIDE SEQUENCE [LARGE SCALE GENOMIC DNA]</scope>
    <source>
        <strain evidence="1 2">AX-7</strain>
    </source>
</reference>
<sequence length="230" mass="25904">MMPPISTQNLNLLPDIPTLRKLTQSLAILDAIVIPEWEFRYYSFNAHWADGEMMAYMRNGSGDEWFLLFGPQGAIMKGFALHSAMERNTPWPGVLNAVPPGFESFLSEAAFSIHDTTYCIWRSGTDESWRRGEIAFPPDIDDPDGSQEHFAILDGAPETYQQWAEEDYEVELPLEAISHIYEYRPLTPDIAAMLNADVAWDDLAPDIAEIGYPVASDMPENLNETGNDNL</sequence>
<dbReference type="KEGG" id="ccot:CCAX7_53560"/>